<organism evidence="5 6">
    <name type="scientific">Parthenolecanium corni</name>
    <dbReference type="NCBI Taxonomy" id="536013"/>
    <lineage>
        <taxon>Eukaryota</taxon>
        <taxon>Metazoa</taxon>
        <taxon>Ecdysozoa</taxon>
        <taxon>Arthropoda</taxon>
        <taxon>Hexapoda</taxon>
        <taxon>Insecta</taxon>
        <taxon>Pterygota</taxon>
        <taxon>Neoptera</taxon>
        <taxon>Paraneoptera</taxon>
        <taxon>Hemiptera</taxon>
        <taxon>Sternorrhyncha</taxon>
        <taxon>Coccoidea</taxon>
        <taxon>Coccidae</taxon>
        <taxon>Parthenolecanium</taxon>
    </lineage>
</organism>
<evidence type="ECO:0000256" key="2">
    <source>
        <dbReference type="SAM" id="MobiDB-lite"/>
    </source>
</evidence>
<dbReference type="Proteomes" id="UP001367676">
    <property type="component" value="Unassembled WGS sequence"/>
</dbReference>
<evidence type="ECO:0000256" key="1">
    <source>
        <dbReference type="PROSITE-ProRule" id="PRU00371"/>
    </source>
</evidence>
<dbReference type="GO" id="GO:0003677">
    <property type="term" value="F:DNA binding"/>
    <property type="evidence" value="ECO:0007669"/>
    <property type="project" value="InterPro"/>
</dbReference>
<dbReference type="PROSITE" id="PS51031">
    <property type="entry name" value="BESS"/>
    <property type="match status" value="1"/>
</dbReference>
<evidence type="ECO:0000259" key="3">
    <source>
        <dbReference type="PROSITE" id="PS51029"/>
    </source>
</evidence>
<dbReference type="InterPro" id="IPR004210">
    <property type="entry name" value="BESS_motif"/>
</dbReference>
<dbReference type="PANTHER" id="PTHR12243">
    <property type="entry name" value="MADF DOMAIN TRANSCRIPTION FACTOR"/>
    <property type="match status" value="1"/>
</dbReference>
<dbReference type="Pfam" id="PF10545">
    <property type="entry name" value="MADF_DNA_bdg"/>
    <property type="match status" value="1"/>
</dbReference>
<feature type="domain" description="MADF" evidence="3">
    <location>
        <begin position="161"/>
        <end position="250"/>
    </location>
</feature>
<dbReference type="GO" id="GO:0005634">
    <property type="term" value="C:nucleus"/>
    <property type="evidence" value="ECO:0007669"/>
    <property type="project" value="UniProtKB-SubCell"/>
</dbReference>
<comment type="subcellular location">
    <subcellularLocation>
        <location evidence="1">Nucleus</location>
    </subcellularLocation>
</comment>
<gene>
    <name evidence="5" type="ORF">V9T40_000315</name>
</gene>
<dbReference type="InterPro" id="IPR039353">
    <property type="entry name" value="TF_Adf1"/>
</dbReference>
<feature type="region of interest" description="Disordered" evidence="2">
    <location>
        <begin position="340"/>
        <end position="364"/>
    </location>
</feature>
<accession>A0AAN9Y083</accession>
<name>A0AAN9Y083_9HEMI</name>
<protein>
    <recommendedName>
        <fullName evidence="7">Transcription factor Adf-1</fullName>
    </recommendedName>
</protein>
<reference evidence="5 6" key="1">
    <citation type="submission" date="2024-03" db="EMBL/GenBank/DDBJ databases">
        <title>Adaptation during the transition from Ophiocordyceps entomopathogen to insect associate is accompanied by gene loss and intensified selection.</title>
        <authorList>
            <person name="Ward C.M."/>
            <person name="Onetto C.A."/>
            <person name="Borneman A.R."/>
        </authorList>
    </citation>
    <scope>NUCLEOTIDE SEQUENCE [LARGE SCALE GENOMIC DNA]</scope>
    <source>
        <strain evidence="5">AWRI1</strain>
        <tissue evidence="5">Single Adult Female</tissue>
    </source>
</reference>
<dbReference type="PANTHER" id="PTHR12243:SF60">
    <property type="entry name" value="SI:CH211-15D5.12-RELATED"/>
    <property type="match status" value="1"/>
</dbReference>
<feature type="compositionally biased region" description="Polar residues" evidence="2">
    <location>
        <begin position="340"/>
        <end position="358"/>
    </location>
</feature>
<evidence type="ECO:0000313" key="5">
    <source>
        <dbReference type="EMBL" id="KAK7579686.1"/>
    </source>
</evidence>
<evidence type="ECO:0000313" key="6">
    <source>
        <dbReference type="Proteomes" id="UP001367676"/>
    </source>
</evidence>
<proteinExistence type="predicted"/>
<dbReference type="InterPro" id="IPR006578">
    <property type="entry name" value="MADF-dom"/>
</dbReference>
<feature type="compositionally biased region" description="Basic and acidic residues" evidence="2">
    <location>
        <begin position="34"/>
        <end position="66"/>
    </location>
</feature>
<evidence type="ECO:0008006" key="7">
    <source>
        <dbReference type="Google" id="ProtNLM"/>
    </source>
</evidence>
<comment type="caution">
    <text evidence="5">The sequence shown here is derived from an EMBL/GenBank/DDBJ whole genome shotgun (WGS) entry which is preliminary data.</text>
</comment>
<keyword evidence="1" id="KW-0539">Nucleus</keyword>
<dbReference type="GO" id="GO:0006357">
    <property type="term" value="P:regulation of transcription by RNA polymerase II"/>
    <property type="evidence" value="ECO:0007669"/>
    <property type="project" value="TreeGrafter"/>
</dbReference>
<dbReference type="GO" id="GO:0005667">
    <property type="term" value="C:transcription regulator complex"/>
    <property type="evidence" value="ECO:0007669"/>
    <property type="project" value="TreeGrafter"/>
</dbReference>
<sequence>METIIHMPKYEMPDVKKVSRAQAADMCTSPSTRQHNESRRDYNKTQKQERDGARDIERDDECYTKPDDLIGRATASRDTTDRSRCSASYTLCRLSVGVLKKPSRRSTASTTRAIIVRSHPRDNEVVEAQQNFQQRASVNKIFMASGETKISLRDDQDFNIWFVKEIEKVSCLYNYTDPCYTNRQKQDEAWQKIASDAHVGVTDCKERWKNLRACFTRHLKHKFLEAKSGIRYKKPYYLAEHMNFILPYTKLRSQSQEDLKYYEEIVKQQHLNQPSKQQIQQQQPQTQQRLLQEHRQQIDNNIIYLDATENSNDDEDSPEYDFEPEIDADMMYAENSMYSSNDDQLTTNRDISPSNHETTYGEDSKSGIVNFKRKRPYETDEDPDVLFLKSLLPDMQAMNESQKRKFKIGILKLSDDILTSSS</sequence>
<dbReference type="PROSITE" id="PS51029">
    <property type="entry name" value="MADF"/>
    <property type="match status" value="1"/>
</dbReference>
<dbReference type="AlphaFoldDB" id="A0AAN9Y083"/>
<evidence type="ECO:0000259" key="4">
    <source>
        <dbReference type="PROSITE" id="PS51031"/>
    </source>
</evidence>
<dbReference type="EMBL" id="JBBCAQ010000034">
    <property type="protein sequence ID" value="KAK7579686.1"/>
    <property type="molecule type" value="Genomic_DNA"/>
</dbReference>
<keyword evidence="6" id="KW-1185">Reference proteome</keyword>
<dbReference type="SMART" id="SM00595">
    <property type="entry name" value="MADF"/>
    <property type="match status" value="1"/>
</dbReference>
<dbReference type="Pfam" id="PF02944">
    <property type="entry name" value="BESS"/>
    <property type="match status" value="1"/>
</dbReference>
<feature type="domain" description="BESS" evidence="4">
    <location>
        <begin position="381"/>
        <end position="420"/>
    </location>
</feature>
<feature type="region of interest" description="Disordered" evidence="2">
    <location>
        <begin position="16"/>
        <end position="66"/>
    </location>
</feature>